<proteinExistence type="inferred from homology"/>
<name>A0AAW4WTW3_9FIRM</name>
<dbReference type="InterPro" id="IPR020904">
    <property type="entry name" value="Sc_DH/Rdtase_CS"/>
</dbReference>
<dbReference type="AlphaFoldDB" id="A0AAW4WTW3"/>
<dbReference type="Pfam" id="PF00106">
    <property type="entry name" value="adh_short"/>
    <property type="match status" value="1"/>
</dbReference>
<dbReference type="RefSeq" id="WP_229343333.1">
    <property type="nucleotide sequence ID" value="NZ_JAJFAT010000001.1"/>
</dbReference>
<dbReference type="InterPro" id="IPR002347">
    <property type="entry name" value="SDR_fam"/>
</dbReference>
<evidence type="ECO:0000256" key="1">
    <source>
        <dbReference type="ARBA" id="ARBA00006484"/>
    </source>
</evidence>
<dbReference type="PRINTS" id="PR00081">
    <property type="entry name" value="GDHRDH"/>
</dbReference>
<comment type="similarity">
    <text evidence="1 3">Belongs to the short-chain dehydrogenases/reductases (SDR) family.</text>
</comment>
<evidence type="ECO:0000256" key="2">
    <source>
        <dbReference type="ARBA" id="ARBA00023002"/>
    </source>
</evidence>
<dbReference type="PANTHER" id="PTHR44169:SF6">
    <property type="entry name" value="NADPH-DEPENDENT 1-ACYLDIHYDROXYACETONE PHOSPHATE REDUCTASE"/>
    <property type="match status" value="1"/>
</dbReference>
<dbReference type="PROSITE" id="PS00061">
    <property type="entry name" value="ADH_SHORT"/>
    <property type="match status" value="1"/>
</dbReference>
<dbReference type="Proteomes" id="UP001199296">
    <property type="component" value="Unassembled WGS sequence"/>
</dbReference>
<dbReference type="NCBIfam" id="NF004826">
    <property type="entry name" value="PRK06182.1"/>
    <property type="match status" value="1"/>
</dbReference>
<comment type="caution">
    <text evidence="4">The sequence shown here is derived from an EMBL/GenBank/DDBJ whole genome shotgun (WGS) entry which is preliminary data.</text>
</comment>
<reference evidence="4 5" key="1">
    <citation type="submission" date="2021-10" db="EMBL/GenBank/DDBJ databases">
        <authorList>
            <person name="Grouzdev D.S."/>
            <person name="Pantiukh K.S."/>
            <person name="Krutkina M.S."/>
        </authorList>
    </citation>
    <scope>NUCLEOTIDE SEQUENCE [LARGE SCALE GENOMIC DNA]</scope>
    <source>
        <strain evidence="4 5">Z-7514</strain>
    </source>
</reference>
<evidence type="ECO:0000313" key="5">
    <source>
        <dbReference type="Proteomes" id="UP001199296"/>
    </source>
</evidence>
<evidence type="ECO:0000313" key="4">
    <source>
        <dbReference type="EMBL" id="MCC3143960.1"/>
    </source>
</evidence>
<keyword evidence="5" id="KW-1185">Reference proteome</keyword>
<organism evidence="4 5">
    <name type="scientific">Halanaerobium polyolivorans</name>
    <dbReference type="NCBI Taxonomy" id="2886943"/>
    <lineage>
        <taxon>Bacteria</taxon>
        <taxon>Bacillati</taxon>
        <taxon>Bacillota</taxon>
        <taxon>Clostridia</taxon>
        <taxon>Halanaerobiales</taxon>
        <taxon>Halanaerobiaceae</taxon>
        <taxon>Halanaerobium</taxon>
    </lineage>
</organism>
<sequence>MNKEVVLITGASSGIGKITAEKLLKAGYIVYGVARSIDSLKYLAEYKYGHYKYLDLSETESIEKCVSEIIETENKIDILINNAGYGAFGAVEDFDISEARAEFEVNLFAAAKLIKEVLPFMRANKNGKIINISSVAGKVWFPFAAWYNASKFALEGLSDVLRNEVKEFGIDVVIIQPAAVKSNWVNGATESLLENSAESVYAENAKKTAKAFKNIYANNYLVIEAEVIANLILKAVKAKKAKARYRAPFYAKLLLFFRSRLPDRIFDYLTNKIMNFFANK</sequence>
<dbReference type="InterPro" id="IPR036291">
    <property type="entry name" value="NAD(P)-bd_dom_sf"/>
</dbReference>
<protein>
    <submittedName>
        <fullName evidence="4">SDR family NAD(P)-dependent oxidoreductase</fullName>
    </submittedName>
</protein>
<evidence type="ECO:0000256" key="3">
    <source>
        <dbReference type="RuleBase" id="RU000363"/>
    </source>
</evidence>
<dbReference type="PANTHER" id="PTHR44169">
    <property type="entry name" value="NADPH-DEPENDENT 1-ACYLDIHYDROXYACETONE PHOSPHATE REDUCTASE"/>
    <property type="match status" value="1"/>
</dbReference>
<keyword evidence="2" id="KW-0560">Oxidoreductase</keyword>
<accession>A0AAW4WTW3</accession>
<gene>
    <name evidence="4" type="ORF">LJ207_01310</name>
</gene>
<dbReference type="GO" id="GO:0016491">
    <property type="term" value="F:oxidoreductase activity"/>
    <property type="evidence" value="ECO:0007669"/>
    <property type="project" value="UniProtKB-KW"/>
</dbReference>
<dbReference type="PRINTS" id="PR00080">
    <property type="entry name" value="SDRFAMILY"/>
</dbReference>
<dbReference type="CDD" id="cd05374">
    <property type="entry name" value="17beta-HSD-like_SDR_c"/>
    <property type="match status" value="1"/>
</dbReference>
<dbReference type="SUPFAM" id="SSF51735">
    <property type="entry name" value="NAD(P)-binding Rossmann-fold domains"/>
    <property type="match status" value="1"/>
</dbReference>
<dbReference type="EMBL" id="JAJFAT010000001">
    <property type="protein sequence ID" value="MCC3143960.1"/>
    <property type="molecule type" value="Genomic_DNA"/>
</dbReference>
<dbReference type="Gene3D" id="3.40.50.720">
    <property type="entry name" value="NAD(P)-binding Rossmann-like Domain"/>
    <property type="match status" value="1"/>
</dbReference>